<dbReference type="InterPro" id="IPR011701">
    <property type="entry name" value="MFS"/>
</dbReference>
<keyword evidence="2 4" id="KW-1133">Transmembrane helix</keyword>
<dbReference type="Proteomes" id="UP000238220">
    <property type="component" value="Unassembled WGS sequence"/>
</dbReference>
<feature type="transmembrane region" description="Helical" evidence="4">
    <location>
        <begin position="168"/>
        <end position="187"/>
    </location>
</feature>
<dbReference type="AlphaFoldDB" id="A0A2S5TAJ9"/>
<evidence type="ECO:0000313" key="7">
    <source>
        <dbReference type="Proteomes" id="UP000238220"/>
    </source>
</evidence>
<feature type="transmembrane region" description="Helical" evidence="4">
    <location>
        <begin position="341"/>
        <end position="364"/>
    </location>
</feature>
<evidence type="ECO:0000256" key="1">
    <source>
        <dbReference type="ARBA" id="ARBA00022692"/>
    </source>
</evidence>
<dbReference type="SUPFAM" id="SSF103473">
    <property type="entry name" value="MFS general substrate transporter"/>
    <property type="match status" value="1"/>
</dbReference>
<dbReference type="InterPro" id="IPR050327">
    <property type="entry name" value="Proton-linked_MCT"/>
</dbReference>
<evidence type="ECO:0000256" key="4">
    <source>
        <dbReference type="SAM" id="Phobius"/>
    </source>
</evidence>
<keyword evidence="3 4" id="KW-0472">Membrane</keyword>
<dbReference type="InterPro" id="IPR036259">
    <property type="entry name" value="MFS_trans_sf"/>
</dbReference>
<feature type="transmembrane region" description="Helical" evidence="4">
    <location>
        <begin position="304"/>
        <end position="329"/>
    </location>
</feature>
<evidence type="ECO:0000259" key="5">
    <source>
        <dbReference type="PROSITE" id="PS50850"/>
    </source>
</evidence>
<feature type="transmembrane region" description="Helical" evidence="4">
    <location>
        <begin position="277"/>
        <end position="298"/>
    </location>
</feature>
<dbReference type="OrthoDB" id="3199327at2"/>
<dbReference type="EMBL" id="PSNW01000016">
    <property type="protein sequence ID" value="PPE72024.1"/>
    <property type="molecule type" value="Genomic_DNA"/>
</dbReference>
<gene>
    <name evidence="6" type="ORF">C3942_20210</name>
</gene>
<feature type="transmembrane region" description="Helical" evidence="4">
    <location>
        <begin position="12"/>
        <end position="37"/>
    </location>
</feature>
<reference evidence="6 7" key="1">
    <citation type="submission" date="2018-02" db="EMBL/GenBank/DDBJ databases">
        <title>Genome sequencing of Solimonas sp. HR-BB.</title>
        <authorList>
            <person name="Lee Y."/>
            <person name="Jeon C.O."/>
        </authorList>
    </citation>
    <scope>NUCLEOTIDE SEQUENCE [LARGE SCALE GENOMIC DNA]</scope>
    <source>
        <strain evidence="6 7">HR-BB</strain>
    </source>
</reference>
<feature type="transmembrane region" description="Helical" evidence="4">
    <location>
        <begin position="102"/>
        <end position="123"/>
    </location>
</feature>
<dbReference type="PANTHER" id="PTHR11360">
    <property type="entry name" value="MONOCARBOXYLATE TRANSPORTER"/>
    <property type="match status" value="1"/>
</dbReference>
<dbReference type="PANTHER" id="PTHR11360:SF290">
    <property type="entry name" value="MONOCARBOXYLATE MFS PERMEASE"/>
    <property type="match status" value="1"/>
</dbReference>
<feature type="transmembrane region" description="Helical" evidence="4">
    <location>
        <begin position="135"/>
        <end position="156"/>
    </location>
</feature>
<evidence type="ECO:0000256" key="2">
    <source>
        <dbReference type="ARBA" id="ARBA00022989"/>
    </source>
</evidence>
<dbReference type="Pfam" id="PF07690">
    <property type="entry name" value="MFS_1"/>
    <property type="match status" value="1"/>
</dbReference>
<accession>A0A2S5TAJ9</accession>
<name>A0A2S5TAJ9_9GAMM</name>
<feature type="transmembrane region" description="Helical" evidence="4">
    <location>
        <begin position="208"/>
        <end position="232"/>
    </location>
</feature>
<comment type="caution">
    <text evidence="6">The sequence shown here is derived from an EMBL/GenBank/DDBJ whole genome shotgun (WGS) entry which is preliminary data.</text>
</comment>
<keyword evidence="7" id="KW-1185">Reference proteome</keyword>
<dbReference type="GO" id="GO:0022857">
    <property type="term" value="F:transmembrane transporter activity"/>
    <property type="evidence" value="ECO:0007669"/>
    <property type="project" value="InterPro"/>
</dbReference>
<dbReference type="InterPro" id="IPR020846">
    <property type="entry name" value="MFS_dom"/>
</dbReference>
<feature type="transmembrane region" description="Helical" evidence="4">
    <location>
        <begin position="252"/>
        <end position="270"/>
    </location>
</feature>
<dbReference type="PROSITE" id="PS50850">
    <property type="entry name" value="MFS"/>
    <property type="match status" value="1"/>
</dbReference>
<evidence type="ECO:0000256" key="3">
    <source>
        <dbReference type="ARBA" id="ARBA00023136"/>
    </source>
</evidence>
<feature type="transmembrane region" description="Helical" evidence="4">
    <location>
        <begin position="49"/>
        <end position="66"/>
    </location>
</feature>
<feature type="transmembrane region" description="Helical" evidence="4">
    <location>
        <begin position="370"/>
        <end position="389"/>
    </location>
</feature>
<evidence type="ECO:0000313" key="6">
    <source>
        <dbReference type="EMBL" id="PPE72024.1"/>
    </source>
</evidence>
<sequence length="395" mass="41347">MDRHELRKNGRALLAATLGMSAGIGLIGYINSVVAPYLLADFGWSRSQFALASTVTLLTILCIPLAGRCTDLFGVRRVAAVGIVVFPASFLVLSAMQGDIRLYFAMLAVQALLCTTTSATVYSRLIAENFQVHRGLALGLIAAGPAVVGAIGSPLLTALIDALGWRSGYLAISAFCALLGLAALLLIPPRRPAVAAQGRETRRAGKDYGAIVRSRPFWIIAASSLLCSLPHALSASQLKLMLSDRALSSTQAGFMVSVFAAGVIVARIVSGLALDRWPAWLVAAVGMGLPLFGLLILASSTADLVLIGFAVLLLGMSFGVEGDILTYLAARYFPLEIYSTVLGLLLGSVGAAMAFGAALLSITLAQTETYRLFMLISAAGVAVGSLNFLRLRTLG</sequence>
<protein>
    <submittedName>
        <fullName evidence="6">MFS transporter</fullName>
    </submittedName>
</protein>
<feature type="transmembrane region" description="Helical" evidence="4">
    <location>
        <begin position="78"/>
        <end position="96"/>
    </location>
</feature>
<dbReference type="RefSeq" id="WP_104232180.1">
    <property type="nucleotide sequence ID" value="NZ_PSNW01000016.1"/>
</dbReference>
<feature type="domain" description="Major facilitator superfamily (MFS) profile" evidence="5">
    <location>
        <begin position="12"/>
        <end position="395"/>
    </location>
</feature>
<proteinExistence type="predicted"/>
<dbReference type="Gene3D" id="1.20.1250.20">
    <property type="entry name" value="MFS general substrate transporter like domains"/>
    <property type="match status" value="2"/>
</dbReference>
<keyword evidence="1 4" id="KW-0812">Transmembrane</keyword>
<organism evidence="6 7">
    <name type="scientific">Solimonas fluminis</name>
    <dbReference type="NCBI Taxonomy" id="2086571"/>
    <lineage>
        <taxon>Bacteria</taxon>
        <taxon>Pseudomonadati</taxon>
        <taxon>Pseudomonadota</taxon>
        <taxon>Gammaproteobacteria</taxon>
        <taxon>Nevskiales</taxon>
        <taxon>Nevskiaceae</taxon>
        <taxon>Solimonas</taxon>
    </lineage>
</organism>